<protein>
    <submittedName>
        <fullName evidence="2">Uncharacterized protein</fullName>
    </submittedName>
</protein>
<evidence type="ECO:0000313" key="2">
    <source>
        <dbReference type="EMBL" id="HJF14970.1"/>
    </source>
</evidence>
<dbReference type="AlphaFoldDB" id="A0A921FML5"/>
<organism evidence="2 3">
    <name type="scientific">Enteractinococcus helveticum</name>
    <dbReference type="NCBI Taxonomy" id="1837282"/>
    <lineage>
        <taxon>Bacteria</taxon>
        <taxon>Bacillati</taxon>
        <taxon>Actinomycetota</taxon>
        <taxon>Actinomycetes</taxon>
        <taxon>Micrococcales</taxon>
        <taxon>Micrococcaceae</taxon>
    </lineage>
</organism>
<proteinExistence type="predicted"/>
<accession>A0A921FML5</accession>
<dbReference type="EMBL" id="DYXC01000098">
    <property type="protein sequence ID" value="HJF14970.1"/>
    <property type="molecule type" value="Genomic_DNA"/>
</dbReference>
<dbReference type="Proteomes" id="UP000703315">
    <property type="component" value="Unassembled WGS sequence"/>
</dbReference>
<dbReference type="RefSeq" id="WP_303906206.1">
    <property type="nucleotide sequence ID" value="NZ_DYXC01000098.1"/>
</dbReference>
<sequence>MSTVETVPAQIGDDATPAADDETLRPADGEVFRLVQVRYSDSGGYSSTGQDADHEAEMPGSPMLSLSTDGQTQELGTLGSEHSEQAYIASVPAEGDASLVVSQAGHDQTVDLTTGERTPDDIAAAYYRDTTHADIEETLQIPTGHLELTGAHSGDTTKEVALNVDLSDAQIGAWDPEEGWAEPDTAWMHLSGSIALDLSGSGEVHVTNANVRVTVTPDAGDPIEVDIPLDETSTARLDMPIAVPVDIESFEITVDAEVDTELGGSWEYRGDSTVNLESEPLVITVED</sequence>
<comment type="caution">
    <text evidence="2">The sequence shown here is derived from an EMBL/GenBank/DDBJ whole genome shotgun (WGS) entry which is preliminary data.</text>
</comment>
<gene>
    <name evidence="2" type="ORF">K8V32_09250</name>
</gene>
<reference evidence="2" key="1">
    <citation type="journal article" date="2021" name="PeerJ">
        <title>Extensive microbial diversity within the chicken gut microbiome revealed by metagenomics and culture.</title>
        <authorList>
            <person name="Gilroy R."/>
            <person name="Ravi A."/>
            <person name="Getino M."/>
            <person name="Pursley I."/>
            <person name="Horton D.L."/>
            <person name="Alikhan N.F."/>
            <person name="Baker D."/>
            <person name="Gharbi K."/>
            <person name="Hall N."/>
            <person name="Watson M."/>
            <person name="Adriaenssens E.M."/>
            <person name="Foster-Nyarko E."/>
            <person name="Jarju S."/>
            <person name="Secka A."/>
            <person name="Antonio M."/>
            <person name="Oren A."/>
            <person name="Chaudhuri R.R."/>
            <person name="La Ragione R."/>
            <person name="Hildebrand F."/>
            <person name="Pallen M.J."/>
        </authorList>
    </citation>
    <scope>NUCLEOTIDE SEQUENCE</scope>
    <source>
        <strain evidence="2">ChiHjej13B12-14962</strain>
    </source>
</reference>
<feature type="region of interest" description="Disordered" evidence="1">
    <location>
        <begin position="1"/>
        <end position="29"/>
    </location>
</feature>
<evidence type="ECO:0000256" key="1">
    <source>
        <dbReference type="SAM" id="MobiDB-lite"/>
    </source>
</evidence>
<feature type="region of interest" description="Disordered" evidence="1">
    <location>
        <begin position="42"/>
        <end position="73"/>
    </location>
</feature>
<evidence type="ECO:0000313" key="3">
    <source>
        <dbReference type="Proteomes" id="UP000703315"/>
    </source>
</evidence>
<name>A0A921FML5_9MICC</name>
<reference evidence="2" key="2">
    <citation type="submission" date="2021-09" db="EMBL/GenBank/DDBJ databases">
        <authorList>
            <person name="Gilroy R."/>
        </authorList>
    </citation>
    <scope>NUCLEOTIDE SEQUENCE</scope>
    <source>
        <strain evidence="2">ChiHjej13B12-14962</strain>
    </source>
</reference>
<feature type="compositionally biased region" description="Polar residues" evidence="1">
    <location>
        <begin position="64"/>
        <end position="73"/>
    </location>
</feature>